<accession>A0A0B1P3I5</accession>
<feature type="region of interest" description="Disordered" evidence="1">
    <location>
        <begin position="268"/>
        <end position="293"/>
    </location>
</feature>
<dbReference type="EMBL" id="JNVN01001805">
    <property type="protein sequence ID" value="KHJ32808.1"/>
    <property type="molecule type" value="Genomic_DNA"/>
</dbReference>
<gene>
    <name evidence="2" type="ORF">EV44_g3847</name>
</gene>
<evidence type="ECO:0000313" key="2">
    <source>
        <dbReference type="EMBL" id="KHJ32808.1"/>
    </source>
</evidence>
<organism evidence="2 3">
    <name type="scientific">Uncinula necator</name>
    <name type="common">Grape powdery mildew</name>
    <dbReference type="NCBI Taxonomy" id="52586"/>
    <lineage>
        <taxon>Eukaryota</taxon>
        <taxon>Fungi</taxon>
        <taxon>Dikarya</taxon>
        <taxon>Ascomycota</taxon>
        <taxon>Pezizomycotina</taxon>
        <taxon>Leotiomycetes</taxon>
        <taxon>Erysiphales</taxon>
        <taxon>Erysiphaceae</taxon>
        <taxon>Erysiphe</taxon>
    </lineage>
</organism>
<reference evidence="2 3" key="1">
    <citation type="journal article" date="2014" name="BMC Genomics">
        <title>Adaptive genomic structural variation in the grape powdery mildew pathogen, Erysiphe necator.</title>
        <authorList>
            <person name="Jones L."/>
            <person name="Riaz S."/>
            <person name="Morales-Cruz A."/>
            <person name="Amrine K.C."/>
            <person name="McGuire B."/>
            <person name="Gubler W.D."/>
            <person name="Walker M.A."/>
            <person name="Cantu D."/>
        </authorList>
    </citation>
    <scope>NUCLEOTIDE SEQUENCE [LARGE SCALE GENOMIC DNA]</scope>
    <source>
        <strain evidence="3">c</strain>
    </source>
</reference>
<comment type="caution">
    <text evidence="2">The sequence shown here is derived from an EMBL/GenBank/DDBJ whole genome shotgun (WGS) entry which is preliminary data.</text>
</comment>
<dbReference type="HOGENOM" id="CLU_018153_3_1_1"/>
<dbReference type="STRING" id="52586.A0A0B1P3I5"/>
<proteinExistence type="predicted"/>
<keyword evidence="3" id="KW-1185">Reference proteome</keyword>
<evidence type="ECO:0000256" key="1">
    <source>
        <dbReference type="SAM" id="MobiDB-lite"/>
    </source>
</evidence>
<protein>
    <submittedName>
        <fullName evidence="2">Putative eka-like protein</fullName>
    </submittedName>
</protein>
<evidence type="ECO:0000313" key="3">
    <source>
        <dbReference type="Proteomes" id="UP000030854"/>
    </source>
</evidence>
<dbReference type="AlphaFoldDB" id="A0A0B1P3I5"/>
<sequence length="293" mass="32748">MPYPCRYIGYHNTYLRSAISEFAKVDTTPDIPKFFPAEIIHKSSSPSIAKLPKIPPAMASPFKYLTGKIKFRTIQPSDALPSITQNTENYWASAVRNGHKKSRTTKNSITCPKDKRLFLRLTNDNEWRKLSPPGIREMVVKKLSISPVSIDLIKPVRIGFALSIYKDKTRQELLKAAIRLSPFDAKLETASNWTPVLVPTTLKTINTLDGKIEVTKDMLANEIERVSVPTKVQIKIFRQAGDREYQAIVPAKIAEERAATIESDMGIATNSHSETTVTENSQALSVESSTEDA</sequence>
<name>A0A0B1P3I5_UNCNE</name>
<dbReference type="Proteomes" id="UP000030854">
    <property type="component" value="Unassembled WGS sequence"/>
</dbReference>